<evidence type="ECO:0000313" key="2">
    <source>
        <dbReference type="EMBL" id="OFJ50019.1"/>
    </source>
</evidence>
<dbReference type="InterPro" id="IPR036876">
    <property type="entry name" value="UVR_dom_sf"/>
</dbReference>
<comment type="caution">
    <text evidence="2">The sequence shown here is derived from an EMBL/GenBank/DDBJ whole genome shotgun (WGS) entry which is preliminary data.</text>
</comment>
<sequence>MTIGRINRAGTITFGDATLSLYEEGISAARAAGGYAAEKAWCRQFKREVFARVLQTLNRLGWSCTMPEISERDIKHYGGNVARWSAESKRLCQKGELYADLDVSGRCIGLKFFQSVNAPDRPDNGGRYQGDKEKHMPYVMRLEMERARRRIRDYLLNVFTGYVFKPSDPKIGINGATALEYAKHSQRSSGHYVEHLGRASFNSPDNGFTRDGVAILDGAKVYAITSAGRVIYGAAYYSLNGRWMVITGTHGIEWADHLDLYAACPGDPRVKRNAWQRRNRLEGELAKAIKAMNFERAAVLRDILFPGRPAIFAIWNAQHSLYHRAGTRGYTSDLSEAGKFTVDEVRGWDCAPNKVIALSVEAVPT</sequence>
<keyword evidence="1" id="KW-0742">SOS response</keyword>
<dbReference type="GO" id="GO:0009432">
    <property type="term" value="P:SOS response"/>
    <property type="evidence" value="ECO:0007669"/>
    <property type="project" value="UniProtKB-KW"/>
</dbReference>
<gene>
    <name evidence="2" type="ORF">BA896_001495</name>
</gene>
<name>A0A1E8PWI1_9BURK</name>
<protein>
    <submittedName>
        <fullName evidence="2">Uncharacterized protein</fullName>
    </submittedName>
</protein>
<organism evidence="2 3">
    <name type="scientific">Janthinobacterium lividum</name>
    <dbReference type="NCBI Taxonomy" id="29581"/>
    <lineage>
        <taxon>Bacteria</taxon>
        <taxon>Pseudomonadati</taxon>
        <taxon>Pseudomonadota</taxon>
        <taxon>Betaproteobacteria</taxon>
        <taxon>Burkholderiales</taxon>
        <taxon>Oxalobacteraceae</taxon>
        <taxon>Janthinobacterium</taxon>
    </lineage>
</organism>
<evidence type="ECO:0000313" key="3">
    <source>
        <dbReference type="Proteomes" id="UP000092634"/>
    </source>
</evidence>
<reference evidence="2 3" key="1">
    <citation type="submission" date="2016-10" db="EMBL/GenBank/DDBJ databases">
        <title>Updated version of Genome Assembly of Janthinobacterium lividum ERGS5:01.</title>
        <authorList>
            <person name="Kumar R."/>
            <person name="Acharya V."/>
            <person name="Singh D."/>
        </authorList>
    </citation>
    <scope>NUCLEOTIDE SEQUENCE [LARGE SCALE GENOMIC DNA]</scope>
    <source>
        <strain evidence="2 3">ERGS5:01</strain>
    </source>
</reference>
<dbReference type="Proteomes" id="UP000092634">
    <property type="component" value="Unassembled WGS sequence"/>
</dbReference>
<dbReference type="SUPFAM" id="SSF46600">
    <property type="entry name" value="C-terminal UvrC-binding domain of UvrB"/>
    <property type="match status" value="1"/>
</dbReference>
<dbReference type="EMBL" id="MAQB02000001">
    <property type="protein sequence ID" value="OFJ50019.1"/>
    <property type="molecule type" value="Genomic_DNA"/>
</dbReference>
<proteinExistence type="predicted"/>
<dbReference type="AlphaFoldDB" id="A0A1E8PWI1"/>
<keyword evidence="1" id="KW-0227">DNA damage</keyword>
<evidence type="ECO:0000256" key="1">
    <source>
        <dbReference type="ARBA" id="ARBA00023236"/>
    </source>
</evidence>
<accession>A0A1E8PWI1</accession>